<feature type="transmembrane region" description="Helical" evidence="17">
    <location>
        <begin position="752"/>
        <end position="774"/>
    </location>
</feature>
<evidence type="ECO:0000256" key="2">
    <source>
        <dbReference type="ARBA" id="ARBA00007343"/>
    </source>
</evidence>
<comment type="caution">
    <text evidence="15">Lacks conserved residue(s) required for the propagation of feature annotation.</text>
</comment>
<dbReference type="FunFam" id="1.20.1070.10:FF:000052">
    <property type="entry name" value="Adhesion G-protein coupled receptor G6"/>
    <property type="match status" value="1"/>
</dbReference>
<keyword evidence="11" id="KW-0325">Glycoprotein</keyword>
<evidence type="ECO:0000256" key="7">
    <source>
        <dbReference type="ARBA" id="ARBA00023040"/>
    </source>
</evidence>
<dbReference type="GO" id="GO:0005886">
    <property type="term" value="C:plasma membrane"/>
    <property type="evidence" value="ECO:0007669"/>
    <property type="project" value="UniProtKB-SubCell"/>
</dbReference>
<feature type="domain" description="Pentraxin (PTX)" evidence="20">
    <location>
        <begin position="11"/>
        <end position="203"/>
    </location>
</feature>
<evidence type="ECO:0000256" key="4">
    <source>
        <dbReference type="ARBA" id="ARBA00022692"/>
    </source>
</evidence>
<dbReference type="GO" id="GO:0007189">
    <property type="term" value="P:adenylate cyclase-activating G protein-coupled receptor signaling pathway"/>
    <property type="evidence" value="ECO:0007669"/>
    <property type="project" value="TreeGrafter"/>
</dbReference>
<dbReference type="PROSITE" id="PS50261">
    <property type="entry name" value="G_PROTEIN_RECEP_F2_4"/>
    <property type="match status" value="1"/>
</dbReference>
<gene>
    <name evidence="21" type="ORF">D5F01_LYC14403</name>
</gene>
<evidence type="ECO:0000259" key="20">
    <source>
        <dbReference type="PROSITE" id="PS51828"/>
    </source>
</evidence>
<keyword evidence="5" id="KW-0732">Signal</keyword>
<evidence type="ECO:0000313" key="22">
    <source>
        <dbReference type="Proteomes" id="UP000424527"/>
    </source>
</evidence>
<organism evidence="21 22">
    <name type="scientific">Larimichthys crocea</name>
    <name type="common">Large yellow croaker</name>
    <name type="synonym">Pseudosciaena crocea</name>
    <dbReference type="NCBI Taxonomy" id="215358"/>
    <lineage>
        <taxon>Eukaryota</taxon>
        <taxon>Metazoa</taxon>
        <taxon>Chordata</taxon>
        <taxon>Craniata</taxon>
        <taxon>Vertebrata</taxon>
        <taxon>Euteleostomi</taxon>
        <taxon>Actinopterygii</taxon>
        <taxon>Neopterygii</taxon>
        <taxon>Teleostei</taxon>
        <taxon>Neoteleostei</taxon>
        <taxon>Acanthomorphata</taxon>
        <taxon>Eupercaria</taxon>
        <taxon>Sciaenidae</taxon>
        <taxon>Larimichthys</taxon>
    </lineage>
</organism>
<dbReference type="SMART" id="SM00159">
    <property type="entry name" value="PTX"/>
    <property type="match status" value="1"/>
</dbReference>
<dbReference type="InterPro" id="IPR057333">
    <property type="entry name" value="SEA_Gpr126"/>
</dbReference>
<reference evidence="21 22" key="1">
    <citation type="submission" date="2019-07" db="EMBL/GenBank/DDBJ databases">
        <title>Chromosome genome assembly for large yellow croaker.</title>
        <authorList>
            <person name="Xiao S."/>
        </authorList>
    </citation>
    <scope>NUCLEOTIDE SEQUENCE [LARGE SCALE GENOMIC DNA]</scope>
    <source>
        <strain evidence="21">JMULYC20181020</strain>
        <tissue evidence="21">Muscle</tissue>
    </source>
</reference>
<keyword evidence="22" id="KW-1185">Reference proteome</keyword>
<evidence type="ECO:0000256" key="17">
    <source>
        <dbReference type="SAM" id="Phobius"/>
    </source>
</evidence>
<dbReference type="SUPFAM" id="SSF49899">
    <property type="entry name" value="Concanavalin A-like lectins/glucanases"/>
    <property type="match status" value="1"/>
</dbReference>
<evidence type="ECO:0000256" key="11">
    <source>
        <dbReference type="ARBA" id="ARBA00023180"/>
    </source>
</evidence>
<dbReference type="GO" id="GO:0004930">
    <property type="term" value="F:G protein-coupled receptor activity"/>
    <property type="evidence" value="ECO:0007669"/>
    <property type="project" value="UniProtKB-KW"/>
</dbReference>
<dbReference type="Pfam" id="PF25307">
    <property type="entry name" value="SEA_Gpr126"/>
    <property type="match status" value="1"/>
</dbReference>
<dbReference type="Gene3D" id="2.60.220.50">
    <property type="match status" value="1"/>
</dbReference>
<dbReference type="AlphaFoldDB" id="A0A6G0I4L4"/>
<feature type="transmembrane region" description="Helical" evidence="17">
    <location>
        <begin position="919"/>
        <end position="942"/>
    </location>
</feature>
<feature type="transmembrane region" description="Helical" evidence="17">
    <location>
        <begin position="851"/>
        <end position="874"/>
    </location>
</feature>
<evidence type="ECO:0000259" key="18">
    <source>
        <dbReference type="PROSITE" id="PS50221"/>
    </source>
</evidence>
<sequence>MTLHRTVAVALRNQKVSISAGNSYVTQISNSVSIPTLSDLTICFEVQRSSQKLKEWIFTYDSNNKVGLSLGSDLNNMKIIIDGVSCPIDTLIDPTDFTSTMKPFCVVWTSSSGRVSLYSKGEYWAKTCSSTAGHSVQGGGVFRLGGQQSFDGFIYNVRLWDVAMTLEQLQALTCDMVGNVTDWDNSHWTIPSGEAQTDATLSCTCYPHCIHLTTAAPTSGASMPNTPVTTSCTAPDCSERLFYSVSFVVDGDGTHLALADVEQAVDLWLNLTFVNWNFTVYPDPVRVLQSAENPTSFNCQALLLHYYQTNQSLGKAALSAQLSSKKGQLDSKLNFQPDSTNIKLIENCPAEKTFHYDWPETKPNDIHYLPCFPNKDQNSSRKCVLDRQNLSSSWLTADISNCLDINSIQVSAENASEVAEQLADFTVNELSKEEVSKVVMKVKELMNVAKINSTLASTVVTIFSNVMMSSETALVSNSKTALKTVDELVQKLEFEGPSINITSKNLALGISTFNTSAFNGTTFSAFIAPNSNDPQVGFESKPANALGRVTLPASLLNSSAADRSSLSRISFMFFSSTNMFKKEQDGLALRSYVVASSVGNVSISNLIEPVVIEIAHLSEEPALNPVCMFWDFSMKDGAGGWNGDGCNVSKESSSNKTVCHCDHLTHFGILMDISGASATLSAKDNQILTFITYIGCGISAIFSAATLLTYIAFEKVRRDYPSKILMNLSTSLLFLNMVFLLDGWLASLDSEGLCLSIAIFLHYFLLTSFTWMGLESIHMYIALVKVFNTYIRRYILKFCLIGWGLPALLVAIIVSVDQKSYGRQDYGKEESRNGSSFCWIQNPVVFYTTCVGYFCLVFLLNVAMFVVVMMQICGRNSKRTNRTLREEVLRNLRSVVSLTFLLGMTWGFALFAWGPVTLAFLYLFTIFNSLQGLFIFIFHCALKENVQKQWRRYLCRGRFKMSDNSDCSKTATNNTKKVSSDNLGKSLSSSSFGSSNTNWTSKAKNTLNPFNKRHSNSESSSIQ</sequence>
<dbReference type="GO" id="GO:0022011">
    <property type="term" value="P:myelination in peripheral nervous system"/>
    <property type="evidence" value="ECO:0007669"/>
    <property type="project" value="TreeGrafter"/>
</dbReference>
<evidence type="ECO:0000256" key="6">
    <source>
        <dbReference type="ARBA" id="ARBA00022989"/>
    </source>
</evidence>
<keyword evidence="8 17" id="KW-0472">Membrane</keyword>
<proteinExistence type="inferred from homology"/>
<dbReference type="PANTHER" id="PTHR12011">
    <property type="entry name" value="ADHESION G-PROTEIN COUPLED RECEPTOR"/>
    <property type="match status" value="1"/>
</dbReference>
<dbReference type="Pfam" id="PF01825">
    <property type="entry name" value="GPS"/>
    <property type="match status" value="1"/>
</dbReference>
<evidence type="ECO:0000256" key="3">
    <source>
        <dbReference type="ARBA" id="ARBA00022475"/>
    </source>
</evidence>
<dbReference type="GO" id="GO:0007166">
    <property type="term" value="P:cell surface receptor signaling pathway"/>
    <property type="evidence" value="ECO:0007669"/>
    <property type="project" value="InterPro"/>
</dbReference>
<feature type="region of interest" description="Disordered" evidence="16">
    <location>
        <begin position="964"/>
        <end position="1023"/>
    </location>
</feature>
<feature type="transmembrane region" description="Helical" evidence="17">
    <location>
        <begin position="895"/>
        <end position="913"/>
    </location>
</feature>
<dbReference type="PROSITE" id="PS51828">
    <property type="entry name" value="PTX_2"/>
    <property type="match status" value="1"/>
</dbReference>
<dbReference type="InterPro" id="IPR057244">
    <property type="entry name" value="GAIN_B"/>
</dbReference>
<evidence type="ECO:0000256" key="9">
    <source>
        <dbReference type="ARBA" id="ARBA00023157"/>
    </source>
</evidence>
<feature type="compositionally biased region" description="Polar residues" evidence="16">
    <location>
        <begin position="964"/>
        <end position="977"/>
    </location>
</feature>
<dbReference type="GO" id="GO:0060347">
    <property type="term" value="P:heart trabecula formation"/>
    <property type="evidence" value="ECO:0007669"/>
    <property type="project" value="TreeGrafter"/>
</dbReference>
<dbReference type="InterPro" id="IPR058857">
    <property type="entry name" value="GAIN_ADGRG2/6"/>
</dbReference>
<keyword evidence="4 17" id="KW-0812">Transmembrane</keyword>
<feature type="transmembrane region" description="Helical" evidence="17">
    <location>
        <begin position="725"/>
        <end position="746"/>
    </location>
</feature>
<evidence type="ECO:0000259" key="19">
    <source>
        <dbReference type="PROSITE" id="PS50261"/>
    </source>
</evidence>
<dbReference type="InterPro" id="IPR001759">
    <property type="entry name" value="PTX_dom"/>
</dbReference>
<keyword evidence="9" id="KW-1015">Disulfide bond</keyword>
<keyword evidence="6 17" id="KW-1133">Transmembrane helix</keyword>
<comment type="subcellular location">
    <subcellularLocation>
        <location evidence="1">Cell membrane</location>
        <topology evidence="1">Multi-pass membrane protein</topology>
    </subcellularLocation>
</comment>
<dbReference type="PANTHER" id="PTHR12011:SF290">
    <property type="entry name" value="ADHESION G-PROTEIN COUPLED RECEPTOR G6"/>
    <property type="match status" value="1"/>
</dbReference>
<evidence type="ECO:0000313" key="21">
    <source>
        <dbReference type="EMBL" id="KAE8286468.1"/>
    </source>
</evidence>
<keyword evidence="10 21" id="KW-0675">Receptor</keyword>
<dbReference type="EMBL" id="REGW02000014">
    <property type="protein sequence ID" value="KAE8286468.1"/>
    <property type="molecule type" value="Genomic_DNA"/>
</dbReference>
<keyword evidence="12" id="KW-0807">Transducer</keyword>
<feature type="transmembrane region" description="Helical" evidence="17">
    <location>
        <begin position="690"/>
        <end position="713"/>
    </location>
</feature>
<dbReference type="InterPro" id="IPR017983">
    <property type="entry name" value="GPCR_2_secretin-like_CS"/>
</dbReference>
<evidence type="ECO:0000256" key="13">
    <source>
        <dbReference type="ARBA" id="ARBA00069922"/>
    </source>
</evidence>
<name>A0A6G0I4L4_LARCR</name>
<evidence type="ECO:0000256" key="14">
    <source>
        <dbReference type="ARBA" id="ARBA00082039"/>
    </source>
</evidence>
<dbReference type="SMART" id="SM00303">
    <property type="entry name" value="GPS"/>
    <property type="match status" value="1"/>
</dbReference>
<keyword evidence="7" id="KW-0297">G-protein coupled receptor</keyword>
<dbReference type="GO" id="GO:0043236">
    <property type="term" value="F:laminin binding"/>
    <property type="evidence" value="ECO:0007669"/>
    <property type="project" value="TreeGrafter"/>
</dbReference>
<dbReference type="InterPro" id="IPR017981">
    <property type="entry name" value="GPCR_2-like_7TM"/>
</dbReference>
<comment type="caution">
    <text evidence="21">The sequence shown here is derived from an EMBL/GenBank/DDBJ whole genome shotgun (WGS) entry which is preliminary data.</text>
</comment>
<dbReference type="Pfam" id="PF00002">
    <property type="entry name" value="7tm_2"/>
    <property type="match status" value="1"/>
</dbReference>
<dbReference type="Gene3D" id="4.10.1240.10">
    <property type="entry name" value="GPCR, family 2, extracellular hormone receptor domain"/>
    <property type="match status" value="1"/>
</dbReference>
<feature type="domain" description="GAIN-B" evidence="18">
    <location>
        <begin position="497"/>
        <end position="677"/>
    </location>
</feature>
<dbReference type="Pfam" id="PF26574">
    <property type="entry name" value="GAIN_ADGRG2"/>
    <property type="match status" value="1"/>
</dbReference>
<dbReference type="PRINTS" id="PR00249">
    <property type="entry name" value="GPCRSECRETIN"/>
</dbReference>
<evidence type="ECO:0000256" key="16">
    <source>
        <dbReference type="SAM" id="MobiDB-lite"/>
    </source>
</evidence>
<dbReference type="PROSITE" id="PS50221">
    <property type="entry name" value="GAIN_B"/>
    <property type="match status" value="1"/>
</dbReference>
<dbReference type="InterPro" id="IPR036445">
    <property type="entry name" value="GPCR_2_extracell_dom_sf"/>
</dbReference>
<evidence type="ECO:0000256" key="10">
    <source>
        <dbReference type="ARBA" id="ARBA00023170"/>
    </source>
</evidence>
<comment type="similarity">
    <text evidence="2">Belongs to the G-protein coupled receptor 2 family. Adhesion G-protein coupled receptor (ADGR) subfamily.</text>
</comment>
<keyword evidence="3" id="KW-1003">Cell membrane</keyword>
<dbReference type="Pfam" id="PF00354">
    <property type="entry name" value="Pentaxin"/>
    <property type="match status" value="1"/>
</dbReference>
<evidence type="ECO:0000256" key="12">
    <source>
        <dbReference type="ARBA" id="ARBA00023224"/>
    </source>
</evidence>
<protein>
    <recommendedName>
        <fullName evidence="13">Adhesion G-protein coupled receptor G6</fullName>
    </recommendedName>
    <alternativeName>
        <fullName evidence="14">G-protein coupled receptor 126</fullName>
    </alternativeName>
</protein>
<evidence type="ECO:0000256" key="15">
    <source>
        <dbReference type="PROSITE-ProRule" id="PRU01172"/>
    </source>
</evidence>
<dbReference type="InterPro" id="IPR000203">
    <property type="entry name" value="GPS"/>
</dbReference>
<evidence type="ECO:0000256" key="1">
    <source>
        <dbReference type="ARBA" id="ARBA00004651"/>
    </source>
</evidence>
<feature type="transmembrane region" description="Helical" evidence="17">
    <location>
        <begin position="794"/>
        <end position="816"/>
    </location>
</feature>
<feature type="compositionally biased region" description="Low complexity" evidence="16">
    <location>
        <begin position="980"/>
        <end position="1001"/>
    </location>
</feature>
<dbReference type="InterPro" id="IPR013320">
    <property type="entry name" value="ConA-like_dom_sf"/>
</dbReference>
<evidence type="ECO:0000256" key="5">
    <source>
        <dbReference type="ARBA" id="ARBA00022729"/>
    </source>
</evidence>
<feature type="domain" description="G-protein coupled receptors family 2 profile 2" evidence="19">
    <location>
        <begin position="688"/>
        <end position="943"/>
    </location>
</feature>
<dbReference type="Gene3D" id="1.20.1070.10">
    <property type="entry name" value="Rhodopsin 7-helix transmembrane proteins"/>
    <property type="match status" value="1"/>
</dbReference>
<dbReference type="Proteomes" id="UP000424527">
    <property type="component" value="Unassembled WGS sequence"/>
</dbReference>
<evidence type="ECO:0000256" key="8">
    <source>
        <dbReference type="ARBA" id="ARBA00023136"/>
    </source>
</evidence>
<dbReference type="SUPFAM" id="SSF81321">
    <property type="entry name" value="Family A G protein-coupled receptor-like"/>
    <property type="match status" value="1"/>
</dbReference>
<dbReference type="Gene3D" id="2.60.120.200">
    <property type="match status" value="1"/>
</dbReference>
<accession>A0A6G0I4L4</accession>
<dbReference type="InterPro" id="IPR000832">
    <property type="entry name" value="GPCR_2_secretin-like"/>
</dbReference>
<dbReference type="InterPro" id="IPR046338">
    <property type="entry name" value="GAIN_dom_sf"/>
</dbReference>
<dbReference type="PROSITE" id="PS00650">
    <property type="entry name" value="G_PROTEIN_RECEP_F2_2"/>
    <property type="match status" value="1"/>
</dbReference>